<dbReference type="InterPro" id="IPR001995">
    <property type="entry name" value="Peptidase_A2_cat"/>
</dbReference>
<dbReference type="GO" id="GO:0004475">
    <property type="term" value="F:mannose-1-phosphate guanylyltransferase (GTP) activity"/>
    <property type="evidence" value="ECO:0007669"/>
    <property type="project" value="TreeGrafter"/>
</dbReference>
<accession>A0A9D6Z2K4</accession>
<dbReference type="CDD" id="cd02213">
    <property type="entry name" value="cupin_PMI_typeII_C"/>
    <property type="match status" value="1"/>
</dbReference>
<evidence type="ECO:0000313" key="3">
    <source>
        <dbReference type="Proteomes" id="UP000807825"/>
    </source>
</evidence>
<feature type="domain" description="Peptidase A2" evidence="1">
    <location>
        <begin position="27"/>
        <end position="65"/>
    </location>
</feature>
<dbReference type="Pfam" id="PF00534">
    <property type="entry name" value="Glycos_transf_1"/>
    <property type="match status" value="1"/>
</dbReference>
<dbReference type="Pfam" id="PF01050">
    <property type="entry name" value="MannoseP_isomer"/>
    <property type="match status" value="1"/>
</dbReference>
<dbReference type="InterPro" id="IPR001538">
    <property type="entry name" value="Man6P_isomerase-2_C"/>
</dbReference>
<dbReference type="SUPFAM" id="SSF51182">
    <property type="entry name" value="RmlC-like cupins"/>
    <property type="match status" value="1"/>
</dbReference>
<evidence type="ECO:0000259" key="1">
    <source>
        <dbReference type="PROSITE" id="PS50175"/>
    </source>
</evidence>
<dbReference type="GO" id="GO:0009298">
    <property type="term" value="P:GDP-mannose biosynthetic process"/>
    <property type="evidence" value="ECO:0007669"/>
    <property type="project" value="TreeGrafter"/>
</dbReference>
<dbReference type="SUPFAM" id="SSF53756">
    <property type="entry name" value="UDP-Glycosyltransferase/glycogen phosphorylase"/>
    <property type="match status" value="1"/>
</dbReference>
<dbReference type="InterPro" id="IPR051161">
    <property type="entry name" value="Mannose-6P_isomerase_type2"/>
</dbReference>
<dbReference type="EMBL" id="JACRDE010000149">
    <property type="protein sequence ID" value="MBI5248850.1"/>
    <property type="molecule type" value="Genomic_DNA"/>
</dbReference>
<comment type="caution">
    <text evidence="2">The sequence shown here is derived from an EMBL/GenBank/DDBJ whole genome shotgun (WGS) entry which is preliminary data.</text>
</comment>
<sequence>MRIAILPPTELETLKYSAVLSRVRMLAEGLLDRGIDVTVLETAAVSENWNKVPARKIEIPQSLGSDLRSHWWMSSFIDVAREFDLVHNYGDHLPVVYSGSLIPPVLTTICGLPSEKVWPIYRRANGLAFYVSTSEADRLTGVTYLATVYHGIDTRDFEFQETPGDYLMFMGDIKPEASLEEATAIAKASGRRLIIAGTVPDKYFAVEISDAGQIESKRHMDSVSVKSLLKNAYCLVNPGCGMTVLEANAYGTPVLSFCRGSISELITNGVNGFVVSDMPEAVEAIERLRNIPRKLCRESVEQKFSASRMVNDYLKVYSHILDKRKREDLRPWGQYVVLSDLPDHKVKRIIIQPGKRLSLQRHKYRSEHWVIVSGQAMVTLDSEILYLGPGQSVDIPTRSIHRIQNPGSEPLVFVEVQMGEYFGEDDIERLEDDFQRA</sequence>
<dbReference type="InterPro" id="IPR011051">
    <property type="entry name" value="RmlC_Cupin_sf"/>
</dbReference>
<dbReference type="AlphaFoldDB" id="A0A9D6Z2K4"/>
<dbReference type="Proteomes" id="UP000807825">
    <property type="component" value="Unassembled WGS sequence"/>
</dbReference>
<gene>
    <name evidence="2" type="ORF">HY912_05090</name>
</gene>
<reference evidence="2" key="1">
    <citation type="submission" date="2020-07" db="EMBL/GenBank/DDBJ databases">
        <title>Huge and variable diversity of episymbiotic CPR bacteria and DPANN archaea in groundwater ecosystems.</title>
        <authorList>
            <person name="He C.Y."/>
            <person name="Keren R."/>
            <person name="Whittaker M."/>
            <person name="Farag I.F."/>
            <person name="Doudna J."/>
            <person name="Cate J.H.D."/>
            <person name="Banfield J.F."/>
        </authorList>
    </citation>
    <scope>NUCLEOTIDE SEQUENCE</scope>
    <source>
        <strain evidence="2">NC_groundwater_1664_Pr3_B-0.1um_52_9</strain>
    </source>
</reference>
<proteinExistence type="predicted"/>
<organism evidence="2 3">
    <name type="scientific">Desulfomonile tiedjei</name>
    <dbReference type="NCBI Taxonomy" id="2358"/>
    <lineage>
        <taxon>Bacteria</taxon>
        <taxon>Pseudomonadati</taxon>
        <taxon>Thermodesulfobacteriota</taxon>
        <taxon>Desulfomonilia</taxon>
        <taxon>Desulfomonilales</taxon>
        <taxon>Desulfomonilaceae</taxon>
        <taxon>Desulfomonile</taxon>
    </lineage>
</organism>
<dbReference type="PANTHER" id="PTHR46390:SF1">
    <property type="entry name" value="MANNOSE-1-PHOSPHATE GUANYLYLTRANSFERASE"/>
    <property type="match status" value="1"/>
</dbReference>
<protein>
    <submittedName>
        <fullName evidence="2">Cupin domain-containing protein</fullName>
    </submittedName>
</protein>
<dbReference type="PANTHER" id="PTHR46390">
    <property type="entry name" value="MANNOSE-1-PHOSPHATE GUANYLYLTRANSFERASE"/>
    <property type="match status" value="1"/>
</dbReference>
<dbReference type="InterPro" id="IPR001296">
    <property type="entry name" value="Glyco_trans_1"/>
</dbReference>
<dbReference type="GO" id="GO:0004190">
    <property type="term" value="F:aspartic-type endopeptidase activity"/>
    <property type="evidence" value="ECO:0007669"/>
    <property type="project" value="InterPro"/>
</dbReference>
<dbReference type="Gene3D" id="2.60.120.10">
    <property type="entry name" value="Jelly Rolls"/>
    <property type="match status" value="1"/>
</dbReference>
<dbReference type="InterPro" id="IPR014710">
    <property type="entry name" value="RmlC-like_jellyroll"/>
</dbReference>
<dbReference type="PROSITE" id="PS50175">
    <property type="entry name" value="ASP_PROT_RETROV"/>
    <property type="match status" value="1"/>
</dbReference>
<dbReference type="GO" id="GO:0006508">
    <property type="term" value="P:proteolysis"/>
    <property type="evidence" value="ECO:0007669"/>
    <property type="project" value="InterPro"/>
</dbReference>
<dbReference type="Gene3D" id="3.40.50.2000">
    <property type="entry name" value="Glycogen Phosphorylase B"/>
    <property type="match status" value="2"/>
</dbReference>
<name>A0A9D6Z2K4_9BACT</name>
<evidence type="ECO:0000313" key="2">
    <source>
        <dbReference type="EMBL" id="MBI5248850.1"/>
    </source>
</evidence>
<dbReference type="GO" id="GO:0005976">
    <property type="term" value="P:polysaccharide metabolic process"/>
    <property type="evidence" value="ECO:0007669"/>
    <property type="project" value="InterPro"/>
</dbReference>